<evidence type="ECO:0000256" key="1">
    <source>
        <dbReference type="SAM" id="MobiDB-lite"/>
    </source>
</evidence>
<reference evidence="3 4" key="2">
    <citation type="submission" date="2020-03" db="EMBL/GenBank/DDBJ databases">
        <authorList>
            <person name="Ichikawa N."/>
            <person name="Kimura A."/>
            <person name="Kitahashi Y."/>
            <person name="Uohara A."/>
        </authorList>
    </citation>
    <scope>NUCLEOTIDE SEQUENCE [LARGE SCALE GENOMIC DNA]</scope>
    <source>
        <strain evidence="3 4">NBRC 107702</strain>
    </source>
</reference>
<keyword evidence="2" id="KW-0472">Membrane</keyword>
<reference evidence="3 4" key="1">
    <citation type="submission" date="2020-03" db="EMBL/GenBank/DDBJ databases">
        <title>Whole genome shotgun sequence of Phytohabitans flavus NBRC 107702.</title>
        <authorList>
            <person name="Komaki H."/>
            <person name="Tamura T."/>
        </authorList>
    </citation>
    <scope>NUCLEOTIDE SEQUENCE [LARGE SCALE GENOMIC DNA]</scope>
    <source>
        <strain evidence="3 4">NBRC 107702</strain>
    </source>
</reference>
<organism evidence="3 4">
    <name type="scientific">Phytohabitans flavus</name>
    <dbReference type="NCBI Taxonomy" id="1076124"/>
    <lineage>
        <taxon>Bacteria</taxon>
        <taxon>Bacillati</taxon>
        <taxon>Actinomycetota</taxon>
        <taxon>Actinomycetes</taxon>
        <taxon>Micromonosporales</taxon>
        <taxon>Micromonosporaceae</taxon>
    </lineage>
</organism>
<dbReference type="RefSeq" id="WP_173041369.1">
    <property type="nucleotide sequence ID" value="NZ_AP022870.1"/>
</dbReference>
<feature type="transmembrane region" description="Helical" evidence="2">
    <location>
        <begin position="32"/>
        <end position="57"/>
    </location>
</feature>
<keyword evidence="2" id="KW-0812">Transmembrane</keyword>
<evidence type="ECO:0008006" key="5">
    <source>
        <dbReference type="Google" id="ProtNLM"/>
    </source>
</evidence>
<protein>
    <recommendedName>
        <fullName evidence="5">Septum formation-related domain-containing protein</fullName>
    </recommendedName>
</protein>
<keyword evidence="4" id="KW-1185">Reference proteome</keyword>
<dbReference type="EMBL" id="AP022870">
    <property type="protein sequence ID" value="BCB81547.1"/>
    <property type="molecule type" value="Genomic_DNA"/>
</dbReference>
<evidence type="ECO:0000313" key="3">
    <source>
        <dbReference type="EMBL" id="BCB81547.1"/>
    </source>
</evidence>
<dbReference type="KEGG" id="pfla:Pflav_079570"/>
<proteinExistence type="predicted"/>
<dbReference type="AlphaFoldDB" id="A0A6F8Y660"/>
<name>A0A6F8Y660_9ACTN</name>
<feature type="region of interest" description="Disordered" evidence="1">
    <location>
        <begin position="1"/>
        <end position="26"/>
    </location>
</feature>
<keyword evidence="2" id="KW-1133">Transmembrane helix</keyword>
<evidence type="ECO:0000256" key="2">
    <source>
        <dbReference type="SAM" id="Phobius"/>
    </source>
</evidence>
<evidence type="ECO:0000313" key="4">
    <source>
        <dbReference type="Proteomes" id="UP000502508"/>
    </source>
</evidence>
<gene>
    <name evidence="3" type="ORF">Pflav_079570</name>
</gene>
<accession>A0A6F8Y660</accession>
<dbReference type="Proteomes" id="UP000502508">
    <property type="component" value="Chromosome"/>
</dbReference>
<sequence length="148" mass="15126">MTNLPPSLPDQEEGAAPETAPPQEKKGGASKLIIGIVGVLAVVVLAVVAVFVVRALVAASDPTQDAKAGDCLSNLPQAPEGEEINVEDVKVVTCDSADARFAVVGRVDDVTAEQASVGEVCAAHAETTMRFYAIPAGGKGYVLCLKPA</sequence>